<dbReference type="Pfam" id="PF11427">
    <property type="entry name" value="HTH_Tnp_Tc3_1"/>
    <property type="match status" value="1"/>
</dbReference>
<evidence type="ECO:0000313" key="4">
    <source>
        <dbReference type="Proteomes" id="UP001303046"/>
    </source>
</evidence>
<dbReference type="InterPro" id="IPR009057">
    <property type="entry name" value="Homeodomain-like_sf"/>
</dbReference>
<dbReference type="Gene3D" id="1.10.10.10">
    <property type="entry name" value="Winged helix-like DNA-binding domain superfamily/Winged helix DNA-binding domain"/>
    <property type="match status" value="1"/>
</dbReference>
<keyword evidence="4" id="KW-1185">Reference proteome</keyword>
<organism evidence="3 4">
    <name type="scientific">Necator americanus</name>
    <name type="common">Human hookworm</name>
    <dbReference type="NCBI Taxonomy" id="51031"/>
    <lineage>
        <taxon>Eukaryota</taxon>
        <taxon>Metazoa</taxon>
        <taxon>Ecdysozoa</taxon>
        <taxon>Nematoda</taxon>
        <taxon>Chromadorea</taxon>
        <taxon>Rhabditida</taxon>
        <taxon>Rhabditina</taxon>
        <taxon>Rhabditomorpha</taxon>
        <taxon>Strongyloidea</taxon>
        <taxon>Ancylostomatidae</taxon>
        <taxon>Bunostominae</taxon>
        <taxon>Necator</taxon>
    </lineage>
</organism>
<accession>A0ABR1DXK4</accession>
<evidence type="ECO:0000256" key="1">
    <source>
        <dbReference type="ARBA" id="ARBA00004123"/>
    </source>
</evidence>
<dbReference type="SUPFAM" id="SSF46689">
    <property type="entry name" value="Homeodomain-like"/>
    <property type="match status" value="1"/>
</dbReference>
<dbReference type="EMBL" id="JAVFWL010000005">
    <property type="protein sequence ID" value="KAK6755151.1"/>
    <property type="molecule type" value="Genomic_DNA"/>
</dbReference>
<dbReference type="InterPro" id="IPR025898">
    <property type="entry name" value="Tc3_transposase_DNA-bd_dom"/>
</dbReference>
<name>A0ABR1DXK4_NECAM</name>
<evidence type="ECO:0000313" key="3">
    <source>
        <dbReference type="EMBL" id="KAK6755151.1"/>
    </source>
</evidence>
<gene>
    <name evidence="3" type="primary">Necator_chrV.g18662</name>
    <name evidence="3" type="ORF">RB195_013871</name>
</gene>
<reference evidence="3 4" key="1">
    <citation type="submission" date="2023-08" db="EMBL/GenBank/DDBJ databases">
        <title>A Necator americanus chromosomal reference genome.</title>
        <authorList>
            <person name="Ilik V."/>
            <person name="Petrzelkova K.J."/>
            <person name="Pardy F."/>
            <person name="Fuh T."/>
            <person name="Niatou-Singa F.S."/>
            <person name="Gouil Q."/>
            <person name="Baker L."/>
            <person name="Ritchie M.E."/>
            <person name="Jex A.R."/>
            <person name="Gazzola D."/>
            <person name="Li H."/>
            <person name="Toshio Fujiwara R."/>
            <person name="Zhan B."/>
            <person name="Aroian R.V."/>
            <person name="Pafco B."/>
            <person name="Schwarz E.M."/>
        </authorList>
    </citation>
    <scope>NUCLEOTIDE SEQUENCE [LARGE SCALE GENOMIC DNA]</scope>
    <source>
        <strain evidence="3 4">Aroian</strain>
        <tissue evidence="3">Whole animal</tissue>
    </source>
</reference>
<feature type="domain" description="Tc3 transposase DNA binding" evidence="2">
    <location>
        <begin position="4"/>
        <end position="50"/>
    </location>
</feature>
<comment type="caution">
    <text evidence="3">The sequence shown here is derived from an EMBL/GenBank/DDBJ whole genome shotgun (WGS) entry which is preliminary data.</text>
</comment>
<protein>
    <recommendedName>
        <fullName evidence="2">Tc3 transposase DNA binding domain-containing protein</fullName>
    </recommendedName>
</protein>
<proteinExistence type="predicted"/>
<dbReference type="Proteomes" id="UP001303046">
    <property type="component" value="Unassembled WGS sequence"/>
</dbReference>
<comment type="subcellular location">
    <subcellularLocation>
        <location evidence="1">Nucleus</location>
    </subcellularLocation>
</comment>
<dbReference type="InterPro" id="IPR036388">
    <property type="entry name" value="WH-like_DNA-bd_sf"/>
</dbReference>
<evidence type="ECO:0000259" key="2">
    <source>
        <dbReference type="Pfam" id="PF11427"/>
    </source>
</evidence>
<sequence length="100" mass="11125">MTIRGTVLSTVEQAQIRALKDAGLTYREIARQIGRSHGCVNRCLHNPHGYRSALVSDRPHVLSIKDHRMIARLASNSTWTVDQIRSQGQQFGGSSGQIRT</sequence>
<dbReference type="Gene3D" id="1.10.10.60">
    <property type="entry name" value="Homeodomain-like"/>
    <property type="match status" value="1"/>
</dbReference>